<keyword evidence="2" id="KW-1185">Reference proteome</keyword>
<sequence length="159" mass="16822">MVVWPSATVAQPWAEMHYTKARETTAHGNKGGTAWRLLLVLSRECMDRGGRTRRTDWAALSLYMTRAAVQGWSLVFPTGALRRTAAGAGGKVDLAKRETTEASLAKTKESGRVHQPLSGAWMLADEKATAHGAARAAPDGMHSASITAAVPPTAAVEGA</sequence>
<accession>A0A2C5Z1Y3</accession>
<name>A0A2C5Z1Y3_9HYPO</name>
<proteinExistence type="predicted"/>
<protein>
    <submittedName>
        <fullName evidence="1">Uncharacterized protein</fullName>
    </submittedName>
</protein>
<dbReference type="AlphaFoldDB" id="A0A2C5Z1Y3"/>
<evidence type="ECO:0000313" key="1">
    <source>
        <dbReference type="EMBL" id="PHH73790.1"/>
    </source>
</evidence>
<evidence type="ECO:0000313" key="2">
    <source>
        <dbReference type="Proteomes" id="UP000224854"/>
    </source>
</evidence>
<comment type="caution">
    <text evidence="1">The sequence shown here is derived from an EMBL/GenBank/DDBJ whole genome shotgun (WGS) entry which is preliminary data.</text>
</comment>
<organism evidence="1 2">
    <name type="scientific">Ophiocordyceps australis</name>
    <dbReference type="NCBI Taxonomy" id="1399860"/>
    <lineage>
        <taxon>Eukaryota</taxon>
        <taxon>Fungi</taxon>
        <taxon>Dikarya</taxon>
        <taxon>Ascomycota</taxon>
        <taxon>Pezizomycotina</taxon>
        <taxon>Sordariomycetes</taxon>
        <taxon>Hypocreomycetidae</taxon>
        <taxon>Hypocreales</taxon>
        <taxon>Ophiocordycipitaceae</taxon>
        <taxon>Ophiocordyceps</taxon>
    </lineage>
</organism>
<dbReference type="EMBL" id="NJEU01000478">
    <property type="protein sequence ID" value="PHH73790.1"/>
    <property type="molecule type" value="Genomic_DNA"/>
</dbReference>
<gene>
    <name evidence="1" type="ORF">CDD82_5267</name>
</gene>
<dbReference type="Proteomes" id="UP000224854">
    <property type="component" value="Unassembled WGS sequence"/>
</dbReference>
<reference evidence="1 2" key="1">
    <citation type="submission" date="2017-06" db="EMBL/GenBank/DDBJ databases">
        <title>Ant-infecting Ophiocordyceps genomes reveal a high diversity of potential behavioral manipulation genes and a possible major role for enterotoxins.</title>
        <authorList>
            <person name="De Bekker C."/>
            <person name="Evans H.C."/>
            <person name="Brachmann A."/>
            <person name="Hughes D.P."/>
        </authorList>
    </citation>
    <scope>NUCLEOTIDE SEQUENCE [LARGE SCALE GENOMIC DNA]</scope>
    <source>
        <strain evidence="1 2">1348a</strain>
    </source>
</reference>